<feature type="transmembrane region" description="Helical" evidence="1">
    <location>
        <begin position="158"/>
        <end position="177"/>
    </location>
</feature>
<evidence type="ECO:0000313" key="2">
    <source>
        <dbReference type="EMBL" id="QGM97456.1"/>
    </source>
</evidence>
<organism evidence="2 3">
    <name type="scientific">Methylocystis parvus</name>
    <dbReference type="NCBI Taxonomy" id="134"/>
    <lineage>
        <taxon>Bacteria</taxon>
        <taxon>Pseudomonadati</taxon>
        <taxon>Pseudomonadota</taxon>
        <taxon>Alphaproteobacteria</taxon>
        <taxon>Hyphomicrobiales</taxon>
        <taxon>Methylocystaceae</taxon>
        <taxon>Methylocystis</taxon>
    </lineage>
</organism>
<gene>
    <name evidence="2" type="ORF">F7D14_08255</name>
</gene>
<feature type="transmembrane region" description="Helical" evidence="1">
    <location>
        <begin position="124"/>
        <end position="146"/>
    </location>
</feature>
<dbReference type="EMBL" id="CP044331">
    <property type="protein sequence ID" value="QGM97456.1"/>
    <property type="molecule type" value="Genomic_DNA"/>
</dbReference>
<dbReference type="InterPro" id="IPR009495">
    <property type="entry name" value="NrsF"/>
</dbReference>
<keyword evidence="1" id="KW-1133">Transmembrane helix</keyword>
<name>A0A6B8M503_9HYPH</name>
<accession>A0A6B8M503</accession>
<feature type="transmembrane region" description="Helical" evidence="1">
    <location>
        <begin position="59"/>
        <end position="77"/>
    </location>
</feature>
<keyword evidence="1" id="KW-0472">Membrane</keyword>
<feature type="transmembrane region" description="Helical" evidence="1">
    <location>
        <begin position="189"/>
        <end position="210"/>
    </location>
</feature>
<keyword evidence="3" id="KW-1185">Reference proteome</keyword>
<dbReference type="RefSeq" id="WP_016920768.1">
    <property type="nucleotide sequence ID" value="NZ_CP044331.1"/>
</dbReference>
<dbReference type="AlphaFoldDB" id="A0A6B8M503"/>
<evidence type="ECO:0000313" key="3">
    <source>
        <dbReference type="Proteomes" id="UP000422569"/>
    </source>
</evidence>
<feature type="transmembrane region" description="Helical" evidence="1">
    <location>
        <begin position="24"/>
        <end position="44"/>
    </location>
</feature>
<evidence type="ECO:0000256" key="1">
    <source>
        <dbReference type="SAM" id="Phobius"/>
    </source>
</evidence>
<protein>
    <submittedName>
        <fullName evidence="2">DUF1109 family protein</fullName>
    </submittedName>
</protein>
<dbReference type="KEGG" id="mpar:F7D14_08255"/>
<dbReference type="Pfam" id="PF06532">
    <property type="entry name" value="NrsF"/>
    <property type="match status" value="1"/>
</dbReference>
<keyword evidence="1" id="KW-0812">Transmembrane</keyword>
<reference evidence="2 3" key="1">
    <citation type="submission" date="2019-09" db="EMBL/GenBank/DDBJ databases">
        <title>Isolation and complete genome sequencing of Methylocystis species.</title>
        <authorList>
            <person name="Rumah B.L."/>
            <person name="Stead C.E."/>
            <person name="Stevens B.C."/>
            <person name="Minton N.P."/>
            <person name="Grosse-Honebrink A."/>
            <person name="Zhang Y."/>
        </authorList>
    </citation>
    <scope>NUCLEOTIDE SEQUENCE [LARGE SCALE GENOMIC DNA]</scope>
    <source>
        <strain evidence="2 3">BRCS2</strain>
    </source>
</reference>
<sequence>MKTDDLINALVADAATRKPRLGRVFAGALVAGTVVSALIFFLWIHPRADFLQAATTARFMFKFIVTSLLAISAFGLTMRLARPGAPQGLWGAAWLAAPALLLLAVIAELYVSPPTLWAPRLIGVNARFCLALIPLLSIAPLAGALLALREGAPTRPRLAGAFAGLLAGAIAATLYAAHCTDDSPLFVAAWYSIAIAIVTLAGALIGSRFLRW</sequence>
<proteinExistence type="predicted"/>
<dbReference type="Proteomes" id="UP000422569">
    <property type="component" value="Chromosome"/>
</dbReference>
<feature type="transmembrane region" description="Helical" evidence="1">
    <location>
        <begin position="89"/>
        <end position="112"/>
    </location>
</feature>